<dbReference type="GO" id="GO:0005737">
    <property type="term" value="C:cytoplasm"/>
    <property type="evidence" value="ECO:0007669"/>
    <property type="project" value="TreeGrafter"/>
</dbReference>
<dbReference type="PANTHER" id="PTHR11557">
    <property type="entry name" value="PORPHOBILINOGEN DEAMINASE"/>
    <property type="match status" value="1"/>
</dbReference>
<comment type="similarity">
    <text evidence="1">Belongs to the HMBS family.</text>
</comment>
<evidence type="ECO:0000256" key="1">
    <source>
        <dbReference type="ARBA" id="ARBA00005638"/>
    </source>
</evidence>
<proteinExistence type="inferred from homology"/>
<feature type="transmembrane region" description="Helical" evidence="5">
    <location>
        <begin position="12"/>
        <end position="36"/>
    </location>
</feature>
<keyword evidence="3" id="KW-0808">Transferase</keyword>
<evidence type="ECO:0000256" key="2">
    <source>
        <dbReference type="ARBA" id="ARBA00012655"/>
    </source>
</evidence>
<organism evidence="7 8">
    <name type="scientific">Sesamum indicum</name>
    <name type="common">Oriental sesame</name>
    <name type="synonym">Sesamum orientale</name>
    <dbReference type="NCBI Taxonomy" id="4182"/>
    <lineage>
        <taxon>Eukaryota</taxon>
        <taxon>Viridiplantae</taxon>
        <taxon>Streptophyta</taxon>
        <taxon>Embryophyta</taxon>
        <taxon>Tracheophyta</taxon>
        <taxon>Spermatophyta</taxon>
        <taxon>Magnoliopsida</taxon>
        <taxon>eudicotyledons</taxon>
        <taxon>Gunneridae</taxon>
        <taxon>Pentapetalae</taxon>
        <taxon>asterids</taxon>
        <taxon>lamiids</taxon>
        <taxon>Lamiales</taxon>
        <taxon>Pedaliaceae</taxon>
        <taxon>Sesamum</taxon>
    </lineage>
</organism>
<evidence type="ECO:0000256" key="5">
    <source>
        <dbReference type="SAM" id="Phobius"/>
    </source>
</evidence>
<evidence type="ECO:0000313" key="7">
    <source>
        <dbReference type="Proteomes" id="UP000504604"/>
    </source>
</evidence>
<dbReference type="Pfam" id="PF01379">
    <property type="entry name" value="Porphobil_deam"/>
    <property type="match status" value="1"/>
</dbReference>
<feature type="domain" description="Porphobilinogen deaminase N-terminal" evidence="6">
    <location>
        <begin position="44"/>
        <end position="111"/>
    </location>
</feature>
<accession>A0A8M8V6A6</accession>
<evidence type="ECO:0000256" key="3">
    <source>
        <dbReference type="ARBA" id="ARBA00022679"/>
    </source>
</evidence>
<keyword evidence="7" id="KW-1185">Reference proteome</keyword>
<keyword evidence="4" id="KW-0627">Porphyrin biosynthesis</keyword>
<dbReference type="PANTHER" id="PTHR11557:SF0">
    <property type="entry name" value="PORPHOBILINOGEN DEAMINASE"/>
    <property type="match status" value="1"/>
</dbReference>
<keyword evidence="5" id="KW-1133">Transmembrane helix</keyword>
<dbReference type="KEGG" id="sind:105175069"/>
<keyword evidence="5" id="KW-0812">Transmembrane</keyword>
<dbReference type="EC" id="2.5.1.61" evidence="2"/>
<gene>
    <name evidence="8" type="primary">LOC105175069</name>
</gene>
<dbReference type="SUPFAM" id="SSF53850">
    <property type="entry name" value="Periplasmic binding protein-like II"/>
    <property type="match status" value="1"/>
</dbReference>
<dbReference type="OrthoDB" id="564646at2759"/>
<dbReference type="InterPro" id="IPR000860">
    <property type="entry name" value="HemC"/>
</dbReference>
<protein>
    <recommendedName>
        <fullName evidence="2">hydroxymethylbilane synthase</fullName>
        <ecNumber evidence="2">2.5.1.61</ecNumber>
    </recommendedName>
</protein>
<sequence>MSSLSCMLNLFLRLALITLLVVDKAIYILLLLLFYFKPNLLQVLENFRGNVQTRLRKLNEGVVQATLLALAGLKRLNMTENVASVLSIDDMLPAVAQGAIGISCRSDDEKMDMLIGMRMEIAFLKHWWHPLMDPKYLKLLEEGHMLLLI</sequence>
<dbReference type="GO" id="GO:0006783">
    <property type="term" value="P:heme biosynthetic process"/>
    <property type="evidence" value="ECO:0007669"/>
    <property type="project" value="TreeGrafter"/>
</dbReference>
<evidence type="ECO:0000259" key="6">
    <source>
        <dbReference type="Pfam" id="PF01379"/>
    </source>
</evidence>
<dbReference type="GeneID" id="105175069"/>
<dbReference type="Proteomes" id="UP000504604">
    <property type="component" value="Linkage group LG12"/>
</dbReference>
<dbReference type="AlphaFoldDB" id="A0A8M8V6A6"/>
<reference evidence="8" key="1">
    <citation type="submission" date="2025-08" db="UniProtKB">
        <authorList>
            <consortium name="RefSeq"/>
        </authorList>
    </citation>
    <scope>IDENTIFICATION</scope>
</reference>
<dbReference type="InterPro" id="IPR022417">
    <property type="entry name" value="Porphobilin_deaminase_N"/>
</dbReference>
<evidence type="ECO:0000256" key="4">
    <source>
        <dbReference type="ARBA" id="ARBA00023244"/>
    </source>
</evidence>
<evidence type="ECO:0000313" key="8">
    <source>
        <dbReference type="RefSeq" id="XP_020554132.1"/>
    </source>
</evidence>
<dbReference type="GO" id="GO:0004418">
    <property type="term" value="F:hydroxymethylbilane synthase activity"/>
    <property type="evidence" value="ECO:0007669"/>
    <property type="project" value="UniProtKB-EC"/>
</dbReference>
<name>A0A8M8V6A6_SESIN</name>
<keyword evidence="5" id="KW-0472">Membrane</keyword>
<dbReference type="Gene3D" id="3.40.190.10">
    <property type="entry name" value="Periplasmic binding protein-like II"/>
    <property type="match status" value="1"/>
</dbReference>
<dbReference type="RefSeq" id="XP_020554132.1">
    <property type="nucleotide sequence ID" value="XM_020698473.1"/>
</dbReference>